<dbReference type="PRINTS" id="PR01273">
    <property type="entry name" value="INVTBRTCOLOR"/>
</dbReference>
<dbReference type="OrthoDB" id="565904at2759"/>
<dbReference type="GO" id="GO:0005737">
    <property type="term" value="C:cytoplasm"/>
    <property type="evidence" value="ECO:0007669"/>
    <property type="project" value="TreeGrafter"/>
</dbReference>
<dbReference type="PIRSF" id="PIRSF036893">
    <property type="entry name" value="Lipocalin_ApoD"/>
    <property type="match status" value="1"/>
</dbReference>
<comment type="caution">
    <text evidence="12">The sequence shown here is derived from an EMBL/GenBank/DDBJ whole genome shotgun (WGS) entry which is preliminary data.</text>
</comment>
<evidence type="ECO:0000256" key="4">
    <source>
        <dbReference type="ARBA" id="ARBA00022448"/>
    </source>
</evidence>
<dbReference type="InterPro" id="IPR003057">
    <property type="entry name" value="Invtbrt_color"/>
</dbReference>
<dbReference type="Proteomes" id="UP000276133">
    <property type="component" value="Unassembled WGS sequence"/>
</dbReference>
<keyword evidence="8" id="KW-1015">Disulfide bond</keyword>
<keyword evidence="13" id="KW-1185">Reference proteome</keyword>
<dbReference type="GO" id="GO:0006629">
    <property type="term" value="P:lipid metabolic process"/>
    <property type="evidence" value="ECO:0007669"/>
    <property type="project" value="TreeGrafter"/>
</dbReference>
<evidence type="ECO:0000313" key="12">
    <source>
        <dbReference type="EMBL" id="RNA26633.1"/>
    </source>
</evidence>
<evidence type="ECO:0000256" key="9">
    <source>
        <dbReference type="ARBA" id="ARBA00023180"/>
    </source>
</evidence>
<evidence type="ECO:0000256" key="1">
    <source>
        <dbReference type="ARBA" id="ARBA00004613"/>
    </source>
</evidence>
<keyword evidence="5" id="KW-0964">Secreted</keyword>
<dbReference type="InterPro" id="IPR012674">
    <property type="entry name" value="Calycin"/>
</dbReference>
<evidence type="ECO:0000259" key="11">
    <source>
        <dbReference type="Pfam" id="PF08212"/>
    </source>
</evidence>
<evidence type="ECO:0000313" key="13">
    <source>
        <dbReference type="Proteomes" id="UP000276133"/>
    </source>
</evidence>
<dbReference type="InterPro" id="IPR022271">
    <property type="entry name" value="Lipocalin_ApoD"/>
</dbReference>
<keyword evidence="7" id="KW-0446">Lipid-binding</keyword>
<organism evidence="12 13">
    <name type="scientific">Brachionus plicatilis</name>
    <name type="common">Marine rotifer</name>
    <name type="synonym">Brachionus muelleri</name>
    <dbReference type="NCBI Taxonomy" id="10195"/>
    <lineage>
        <taxon>Eukaryota</taxon>
        <taxon>Metazoa</taxon>
        <taxon>Spiralia</taxon>
        <taxon>Gnathifera</taxon>
        <taxon>Rotifera</taxon>
        <taxon>Eurotatoria</taxon>
        <taxon>Monogononta</taxon>
        <taxon>Pseudotrocha</taxon>
        <taxon>Ploima</taxon>
        <taxon>Brachionidae</taxon>
        <taxon>Brachionus</taxon>
    </lineage>
</organism>
<comment type="similarity">
    <text evidence="2 10">Belongs to the calycin superfamily. Lipocalin family.</text>
</comment>
<dbReference type="GO" id="GO:0031409">
    <property type="term" value="F:pigment binding"/>
    <property type="evidence" value="ECO:0007669"/>
    <property type="project" value="InterPro"/>
</dbReference>
<keyword evidence="6 10" id="KW-0732">Signal</keyword>
<dbReference type="PANTHER" id="PTHR10612">
    <property type="entry name" value="APOLIPOPROTEIN D"/>
    <property type="match status" value="1"/>
</dbReference>
<accession>A0A3M7RSS9</accession>
<protein>
    <recommendedName>
        <fullName evidence="3">Apolipoprotein D</fullName>
    </recommendedName>
</protein>
<proteinExistence type="inferred from homology"/>
<dbReference type="GO" id="GO:0005576">
    <property type="term" value="C:extracellular region"/>
    <property type="evidence" value="ECO:0007669"/>
    <property type="project" value="UniProtKB-SubCell"/>
</dbReference>
<dbReference type="FunFam" id="2.40.128.20:FF:000003">
    <property type="entry name" value="Apolipoprotein D"/>
    <property type="match status" value="1"/>
</dbReference>
<evidence type="ECO:0000256" key="10">
    <source>
        <dbReference type="PIRNR" id="PIRNR036893"/>
    </source>
</evidence>
<dbReference type="PANTHER" id="PTHR10612:SF34">
    <property type="entry name" value="APOLIPOPROTEIN D"/>
    <property type="match status" value="1"/>
</dbReference>
<evidence type="ECO:0000256" key="5">
    <source>
        <dbReference type="ARBA" id="ARBA00022525"/>
    </source>
</evidence>
<evidence type="ECO:0000256" key="7">
    <source>
        <dbReference type="ARBA" id="ARBA00023121"/>
    </source>
</evidence>
<reference evidence="12 13" key="1">
    <citation type="journal article" date="2018" name="Sci. Rep.">
        <title>Genomic signatures of local adaptation to the degree of environmental predictability in rotifers.</title>
        <authorList>
            <person name="Franch-Gras L."/>
            <person name="Hahn C."/>
            <person name="Garcia-Roger E.M."/>
            <person name="Carmona M.J."/>
            <person name="Serra M."/>
            <person name="Gomez A."/>
        </authorList>
    </citation>
    <scope>NUCLEOTIDE SEQUENCE [LARGE SCALE GENOMIC DNA]</scope>
    <source>
        <strain evidence="12">HYR1</strain>
    </source>
</reference>
<name>A0A3M7RSS9_BRAPC</name>
<dbReference type="GO" id="GO:0008289">
    <property type="term" value="F:lipid binding"/>
    <property type="evidence" value="ECO:0007669"/>
    <property type="project" value="UniProtKB-KW"/>
</dbReference>
<gene>
    <name evidence="12" type="ORF">BpHYR1_009930</name>
</gene>
<evidence type="ECO:0000256" key="2">
    <source>
        <dbReference type="ARBA" id="ARBA00006889"/>
    </source>
</evidence>
<dbReference type="InterPro" id="IPR000566">
    <property type="entry name" value="Lipocln_cytosolic_FA-bd_dom"/>
</dbReference>
<dbReference type="PRINTS" id="PR00179">
    <property type="entry name" value="LIPOCALIN"/>
</dbReference>
<keyword evidence="4" id="KW-0813">Transport</keyword>
<dbReference type="AlphaFoldDB" id="A0A3M7RSS9"/>
<dbReference type="SUPFAM" id="SSF50814">
    <property type="entry name" value="Lipocalins"/>
    <property type="match status" value="1"/>
</dbReference>
<keyword evidence="9" id="KW-0325">Glycoprotein</keyword>
<evidence type="ECO:0000256" key="8">
    <source>
        <dbReference type="ARBA" id="ARBA00023157"/>
    </source>
</evidence>
<evidence type="ECO:0000256" key="6">
    <source>
        <dbReference type="ARBA" id="ARBA00022729"/>
    </source>
</evidence>
<comment type="subcellular location">
    <subcellularLocation>
        <location evidence="1">Secreted</location>
    </subcellularLocation>
</comment>
<dbReference type="GO" id="GO:0000302">
    <property type="term" value="P:response to reactive oxygen species"/>
    <property type="evidence" value="ECO:0007669"/>
    <property type="project" value="TreeGrafter"/>
</dbReference>
<dbReference type="EMBL" id="REGN01002701">
    <property type="protein sequence ID" value="RNA26633.1"/>
    <property type="molecule type" value="Genomic_DNA"/>
</dbReference>
<evidence type="ECO:0000256" key="3">
    <source>
        <dbReference type="ARBA" id="ARBA00019890"/>
    </source>
</evidence>
<feature type="signal peptide" evidence="10">
    <location>
        <begin position="1"/>
        <end position="21"/>
    </location>
</feature>
<dbReference type="Pfam" id="PF08212">
    <property type="entry name" value="Lipocalin_2"/>
    <property type="match status" value="1"/>
</dbReference>
<feature type="domain" description="Lipocalin/cytosolic fatty-acid binding" evidence="11">
    <location>
        <begin position="38"/>
        <end position="185"/>
    </location>
</feature>
<sequence>MKIFLKLILISLALLVSNTHARIGLGTRCPTSPLIPDFDLNRYSGKWYDIESIFRRESKCVTAEYAVKENNRISVKNTGININTGEIRTGEGEGFIPNTNEPNKLIVRLNQDSIFSFLSEGNYHIWKTDYDNYALVYSCKIYFGFIRFDAIWLLSRTKSLTEEKTTELKKLLTDNGVNINGFVKAEQNCNN</sequence>
<dbReference type="Gene3D" id="2.40.128.20">
    <property type="match status" value="1"/>
</dbReference>
<feature type="chain" id="PRO_5017856477" description="Apolipoprotein D" evidence="10">
    <location>
        <begin position="22"/>
        <end position="191"/>
    </location>
</feature>